<dbReference type="InterPro" id="IPR010144">
    <property type="entry name" value="CRISPR-assoc_prot_Csd1-typ"/>
</dbReference>
<dbReference type="EMBL" id="QSUL01000009">
    <property type="protein sequence ID" value="RGN34270.1"/>
    <property type="molecule type" value="Genomic_DNA"/>
</dbReference>
<dbReference type="Pfam" id="PF09709">
    <property type="entry name" value="Cas_Csd1"/>
    <property type="match status" value="1"/>
</dbReference>
<protein>
    <submittedName>
        <fullName evidence="1">Type I-C CRISPR-associated protein Cas8c/Csd1</fullName>
    </submittedName>
</protein>
<organism evidence="1 2">
    <name type="scientific">Bacteroides oleiciplenus</name>
    <dbReference type="NCBI Taxonomy" id="626931"/>
    <lineage>
        <taxon>Bacteria</taxon>
        <taxon>Pseudomonadati</taxon>
        <taxon>Bacteroidota</taxon>
        <taxon>Bacteroidia</taxon>
        <taxon>Bacteroidales</taxon>
        <taxon>Bacteroidaceae</taxon>
        <taxon>Bacteroides</taxon>
    </lineage>
</organism>
<gene>
    <name evidence="1" type="primary">cas8c</name>
    <name evidence="1" type="ORF">DXB65_14370</name>
</gene>
<dbReference type="NCBIfam" id="TIGR01863">
    <property type="entry name" value="cas_Csd1"/>
    <property type="match status" value="1"/>
</dbReference>
<dbReference type="Proteomes" id="UP000260983">
    <property type="component" value="Unassembled WGS sequence"/>
</dbReference>
<dbReference type="RefSeq" id="WP_117724645.1">
    <property type="nucleotide sequence ID" value="NZ_QSUL01000009.1"/>
</dbReference>
<evidence type="ECO:0000313" key="1">
    <source>
        <dbReference type="EMBL" id="RGN34270.1"/>
    </source>
</evidence>
<evidence type="ECO:0000313" key="2">
    <source>
        <dbReference type="Proteomes" id="UP000260983"/>
    </source>
</evidence>
<proteinExistence type="predicted"/>
<name>A0A3E5B9J1_9BACE</name>
<comment type="caution">
    <text evidence="1">The sequence shown here is derived from an EMBL/GenBank/DDBJ whole genome shotgun (WGS) entry which is preliminary data.</text>
</comment>
<accession>A0A3E5B9J1</accession>
<sequence length="601" mass="69632">MILKALYDYYQRKGNLAPIGFQEVEIHYVIIISPEGDFVKIENRKKLSQVVIRAATNKSGTGAIPNILWDKADYMINLDSDKQDIGNGITEKCKSEVFIVKELILFYPHRKDFAALGKFYEKKQYYKIRESDYWDEIKTNKHQISFQLLGELNLVASYSDDLVDYLKRKWQSLPRRICLVTGQKGHIVKTTAITSLLEATNGKLVSFQKKSGYDSYRKEQGDNAPISIETECAFSTALNHLLGRKSRNKLILGDKRVIVFWSSARESFKADEYEEMLAAFFNFSDKKSDNPDSGIELIRASFNNIYKGKNVIDSTDYFYFLGLSPNGKARISVVYWNESPLRVFYEAVLNHLKDMEIIDNRYRKKPYIGIYDIINAVSCKAKSPKSKKTEYRYQPNLIEMVFRSIIQGTIYPQPLFISCLQRIRAEQNVPKRGFPEFYEFIDLEITRIAILKAYLNRLDNDNKKLEIMIDKENTNQGYLCGRLFAVLEKIQENKIKKETEKNDNGNTIRSRYMNAASATPIAVFPTILNLSVHHAEKLDKGVQIWFEQIKSEIVDKIMAEGFPCHLSLPDQGRFFVGYYHQRQCFFTKKDNAINELENNVE</sequence>
<reference evidence="1 2" key="1">
    <citation type="submission" date="2018-08" db="EMBL/GenBank/DDBJ databases">
        <title>A genome reference for cultivated species of the human gut microbiota.</title>
        <authorList>
            <person name="Zou Y."/>
            <person name="Xue W."/>
            <person name="Luo G."/>
        </authorList>
    </citation>
    <scope>NUCLEOTIDE SEQUENCE [LARGE SCALE GENOMIC DNA]</scope>
    <source>
        <strain evidence="1 2">OM05-15BH</strain>
    </source>
</reference>
<dbReference type="AlphaFoldDB" id="A0A3E5B9J1"/>